<accession>A0ACB8Q699</accession>
<sequence length="592" mass="66702">MPSRPLLDPAFRSGDFSIDDYRPMKVICIGAGVSGILAGIRFRQKITNLDLIIYEKEKGIGGTWFVNRYPGLACDIPSHSYQYSFEPNTQWSSFYAPGPEILRYLERVVDKYRLKKYIRHQHELVYARWDAAAAKWRVRIKKHNPVDGEAAEFEDTADVLFLGVGLLSRWRWPEIEGLRNFKGLVIHSAQWNLSEGSWEDDVKDWANMNVGVVGNGSTGIQIVAALQPRVGHLTNFVRNKTWLSTSFSSAKLLELLNRSPDSIDYSFDDKAKEMFNDSTYYKAFRLAIEGDANSVASVALKGSALQKAATELFRAQMLKKLSRKPELASLMIPDFSVACRRLTPGPGYLEALCEPNATLEPTPIKRVTSDGVDLADGRHTPLDVLICATGFDTSFRYPFDVVGRDGLLLSDRWAPHAEAYLSVAVDGFPNLFFSTGPNSGLNSGSFIVFIERAVEFATAAILKLQRERYGSIEPTTYAVRDFMEYTNSFFEKTVYVEGCHNWYRSADGWVSGLWPGSCLHVCRALSHPRWEDFALEPLDKTRNRFFWLGDGQTENEKIEGANRAWYLNNVDIPPGMSPLSELKMAINVTRVS</sequence>
<reference evidence="1" key="1">
    <citation type="submission" date="2021-02" db="EMBL/GenBank/DDBJ databases">
        <authorList>
            <consortium name="DOE Joint Genome Institute"/>
            <person name="Ahrendt S."/>
            <person name="Looney B.P."/>
            <person name="Miyauchi S."/>
            <person name="Morin E."/>
            <person name="Drula E."/>
            <person name="Courty P.E."/>
            <person name="Chicoki N."/>
            <person name="Fauchery L."/>
            <person name="Kohler A."/>
            <person name="Kuo A."/>
            <person name="Labutti K."/>
            <person name="Pangilinan J."/>
            <person name="Lipzen A."/>
            <person name="Riley R."/>
            <person name="Andreopoulos W."/>
            <person name="He G."/>
            <person name="Johnson J."/>
            <person name="Barry K.W."/>
            <person name="Grigoriev I.V."/>
            <person name="Nagy L."/>
            <person name="Hibbett D."/>
            <person name="Henrissat B."/>
            <person name="Matheny P.B."/>
            <person name="Labbe J."/>
            <person name="Martin F."/>
        </authorList>
    </citation>
    <scope>NUCLEOTIDE SEQUENCE</scope>
    <source>
        <strain evidence="1">EC-137</strain>
    </source>
</reference>
<evidence type="ECO:0000313" key="2">
    <source>
        <dbReference type="Proteomes" id="UP000814128"/>
    </source>
</evidence>
<dbReference type="Proteomes" id="UP000814128">
    <property type="component" value="Unassembled WGS sequence"/>
</dbReference>
<proteinExistence type="predicted"/>
<organism evidence="1 2">
    <name type="scientific">Vararia minispora EC-137</name>
    <dbReference type="NCBI Taxonomy" id="1314806"/>
    <lineage>
        <taxon>Eukaryota</taxon>
        <taxon>Fungi</taxon>
        <taxon>Dikarya</taxon>
        <taxon>Basidiomycota</taxon>
        <taxon>Agaricomycotina</taxon>
        <taxon>Agaricomycetes</taxon>
        <taxon>Russulales</taxon>
        <taxon>Lachnocladiaceae</taxon>
        <taxon>Vararia</taxon>
    </lineage>
</organism>
<keyword evidence="2" id="KW-1185">Reference proteome</keyword>
<gene>
    <name evidence="1" type="ORF">K488DRAFT_61956</name>
</gene>
<protein>
    <submittedName>
        <fullName evidence="1">Uncharacterized protein</fullName>
    </submittedName>
</protein>
<dbReference type="EMBL" id="MU273934">
    <property type="protein sequence ID" value="KAI0027324.1"/>
    <property type="molecule type" value="Genomic_DNA"/>
</dbReference>
<reference evidence="1" key="2">
    <citation type="journal article" date="2022" name="New Phytol.">
        <title>Evolutionary transition to the ectomycorrhizal habit in the genomes of a hyperdiverse lineage of mushroom-forming fungi.</title>
        <authorList>
            <person name="Looney B."/>
            <person name="Miyauchi S."/>
            <person name="Morin E."/>
            <person name="Drula E."/>
            <person name="Courty P.E."/>
            <person name="Kohler A."/>
            <person name="Kuo A."/>
            <person name="LaButti K."/>
            <person name="Pangilinan J."/>
            <person name="Lipzen A."/>
            <person name="Riley R."/>
            <person name="Andreopoulos W."/>
            <person name="He G."/>
            <person name="Johnson J."/>
            <person name="Nolan M."/>
            <person name="Tritt A."/>
            <person name="Barry K.W."/>
            <person name="Grigoriev I.V."/>
            <person name="Nagy L.G."/>
            <person name="Hibbett D."/>
            <person name="Henrissat B."/>
            <person name="Matheny P.B."/>
            <person name="Labbe J."/>
            <person name="Martin F.M."/>
        </authorList>
    </citation>
    <scope>NUCLEOTIDE SEQUENCE</scope>
    <source>
        <strain evidence="1">EC-137</strain>
    </source>
</reference>
<evidence type="ECO:0000313" key="1">
    <source>
        <dbReference type="EMBL" id="KAI0027324.1"/>
    </source>
</evidence>
<comment type="caution">
    <text evidence="1">The sequence shown here is derived from an EMBL/GenBank/DDBJ whole genome shotgun (WGS) entry which is preliminary data.</text>
</comment>
<name>A0ACB8Q699_9AGAM</name>